<dbReference type="InterPro" id="IPR050381">
    <property type="entry name" value="SLX1_endonuclease"/>
</dbReference>
<evidence type="ECO:0000259" key="1">
    <source>
        <dbReference type="PROSITE" id="PS50164"/>
    </source>
</evidence>
<dbReference type="GO" id="GO:0004519">
    <property type="term" value="F:endonuclease activity"/>
    <property type="evidence" value="ECO:0007669"/>
    <property type="project" value="UniProtKB-KW"/>
</dbReference>
<evidence type="ECO:0000313" key="2">
    <source>
        <dbReference type="EMBL" id="BBI30173.1"/>
    </source>
</evidence>
<dbReference type="Gene3D" id="3.40.1440.10">
    <property type="entry name" value="GIY-YIG endonuclease"/>
    <property type="match status" value="1"/>
</dbReference>
<keyword evidence="2" id="KW-0255">Endonuclease</keyword>
<dbReference type="Proteomes" id="UP001161669">
    <property type="component" value="Segment"/>
</dbReference>
<evidence type="ECO:0000313" key="3">
    <source>
        <dbReference type="Proteomes" id="UP001161669"/>
    </source>
</evidence>
<accession>A0A3T1CWH0</accession>
<dbReference type="PANTHER" id="PTHR20208">
    <property type="entry name" value="STRUCTURE-SPECIFIC ENDONUCLEASE SUBUNIT SLX1"/>
    <property type="match status" value="1"/>
</dbReference>
<sequence length="135" mass="15470">MHTVYCLKKVDGESNRRKTYVGYTTNLARRIRQHNGEVSGGAKSTRGAKWQVFYYVDGFPDERTALSCEKRFHRLKTSNRTAGIIKVLSEAVWKRRGKGDDIVPSDLDLTLHCDPRDFAKLLPLPGNLRMRDLCE</sequence>
<dbReference type="Pfam" id="PF01541">
    <property type="entry name" value="GIY-YIG"/>
    <property type="match status" value="1"/>
</dbReference>
<keyword evidence="2" id="KW-0540">Nuclease</keyword>
<keyword evidence="2" id="KW-0378">Hydrolase</keyword>
<keyword evidence="3" id="KW-1185">Reference proteome</keyword>
<name>A0A3T1CWH0_9VIRU</name>
<reference evidence="3" key="1">
    <citation type="journal article" date="2019" name="J. Virol.">
        <title>Medusavirus, a novel large DNA virus discovered from hot spring water.</title>
        <authorList>
            <person name="Yoshikawa G."/>
            <person name="Blanc-Mathieu R."/>
            <person name="Song C."/>
            <person name="Kayama Y."/>
            <person name="Mochizuki T."/>
            <person name="Murata K."/>
            <person name="Ogata H."/>
            <person name="Takemura M."/>
        </authorList>
    </citation>
    <scope>NUCLEOTIDE SEQUENCE [LARGE SCALE GENOMIC DNA]</scope>
</reference>
<dbReference type="EMBL" id="AP018495">
    <property type="protein sequence ID" value="BBI30173.1"/>
    <property type="molecule type" value="Genomic_DNA"/>
</dbReference>
<organism evidence="2 3">
    <name type="scientific">Acanthamoeba castellanii medusavirus J1</name>
    <dbReference type="NCBI Taxonomy" id="3114988"/>
    <lineage>
        <taxon>Viruses</taxon>
        <taxon>Varidnaviria</taxon>
        <taxon>Bamfordvirae</taxon>
        <taxon>Nucleocytoviricota</taxon>
        <taxon>Megaviricetes</taxon>
        <taxon>Mamonoviridae</taxon>
        <taxon>Medusavirus</taxon>
        <taxon>Medusavirus medusae</taxon>
    </lineage>
</organism>
<dbReference type="InterPro" id="IPR035901">
    <property type="entry name" value="GIY-YIG_endonuc_sf"/>
</dbReference>
<protein>
    <submittedName>
        <fullName evidence="2">GIY-YIG endonuclease</fullName>
    </submittedName>
</protein>
<dbReference type="KEGG" id="vg:80540525"/>
<dbReference type="InterPro" id="IPR000305">
    <property type="entry name" value="GIY-YIG_endonuc"/>
</dbReference>
<proteinExistence type="predicted"/>
<dbReference type="PANTHER" id="PTHR20208:SF13">
    <property type="entry name" value="STRUCTURE-SPECIFIC ENDONUCLEASE SUBUNIT SLX1"/>
    <property type="match status" value="1"/>
</dbReference>
<dbReference type="SUPFAM" id="SSF82771">
    <property type="entry name" value="GIY-YIG endonuclease"/>
    <property type="match status" value="1"/>
</dbReference>
<dbReference type="PROSITE" id="PS50164">
    <property type="entry name" value="GIY_YIG"/>
    <property type="match status" value="1"/>
</dbReference>
<feature type="domain" description="GIY-YIG" evidence="1">
    <location>
        <begin position="1"/>
        <end position="85"/>
    </location>
</feature>